<dbReference type="Gene3D" id="3.90.1750.20">
    <property type="entry name" value="Putative Large Serine Recombinase, Chain B, Domain 2"/>
    <property type="match status" value="1"/>
</dbReference>
<dbReference type="EMBL" id="LOHS01000040">
    <property type="protein sequence ID" value="OAH15551.1"/>
    <property type="molecule type" value="Genomic_DNA"/>
</dbReference>
<dbReference type="PANTHER" id="PTHR30461">
    <property type="entry name" value="DNA-INVERTASE FROM LAMBDOID PROPHAGE"/>
    <property type="match status" value="1"/>
</dbReference>
<dbReference type="PATRIC" id="fig|1716141.3.peg.1139"/>
<dbReference type="InterPro" id="IPR011109">
    <property type="entry name" value="DNA_bind_recombinase_dom"/>
</dbReference>
<evidence type="ECO:0000313" key="4">
    <source>
        <dbReference type="Proteomes" id="UP000077381"/>
    </source>
</evidence>
<dbReference type="STRING" id="1716141.STSP_10800"/>
<protein>
    <submittedName>
        <fullName evidence="3">Recombinase</fullName>
    </submittedName>
</protein>
<dbReference type="GO" id="GO:0003677">
    <property type="term" value="F:DNA binding"/>
    <property type="evidence" value="ECO:0007669"/>
    <property type="project" value="InterPro"/>
</dbReference>
<evidence type="ECO:0000259" key="2">
    <source>
        <dbReference type="PROSITE" id="PS51737"/>
    </source>
</evidence>
<gene>
    <name evidence="3" type="ORF">STSP_10800</name>
</gene>
<name>A0A177HXE7_9ACTN</name>
<reference evidence="3 4" key="1">
    <citation type="submission" date="2015-12" db="EMBL/GenBank/DDBJ databases">
        <title>Genome sequence of Streptomyces sp. G25.</title>
        <authorList>
            <person name="Poehlein A."/>
            <person name="Roettig A."/>
            <person name="Hiessl S."/>
            <person name="Hauschild P."/>
            <person name="Schauer J."/>
            <person name="Madkour M.H."/>
            <person name="Al-Ansari A.M."/>
            <person name="Almakishah N.H."/>
            <person name="Steinbuechel A."/>
            <person name="Daniel R."/>
        </authorList>
    </citation>
    <scope>NUCLEOTIDE SEQUENCE [LARGE SCALE GENOMIC DNA]</scope>
    <source>
        <strain evidence="4">G25(2015)</strain>
    </source>
</reference>
<dbReference type="AlphaFoldDB" id="A0A177HXE7"/>
<feature type="region of interest" description="Disordered" evidence="1">
    <location>
        <begin position="37"/>
        <end position="69"/>
    </location>
</feature>
<dbReference type="PROSITE" id="PS51737">
    <property type="entry name" value="RECOMBINASE_DNA_BIND"/>
    <property type="match status" value="1"/>
</dbReference>
<organism evidence="3 4">
    <name type="scientific">Streptomyces jeddahensis</name>
    <dbReference type="NCBI Taxonomy" id="1716141"/>
    <lineage>
        <taxon>Bacteria</taxon>
        <taxon>Bacillati</taxon>
        <taxon>Actinomycetota</taxon>
        <taxon>Actinomycetes</taxon>
        <taxon>Kitasatosporales</taxon>
        <taxon>Streptomycetaceae</taxon>
        <taxon>Streptomyces</taxon>
    </lineage>
</organism>
<proteinExistence type="predicted"/>
<comment type="caution">
    <text evidence="3">The sequence shown here is derived from an EMBL/GenBank/DDBJ whole genome shotgun (WGS) entry which is preliminary data.</text>
</comment>
<feature type="compositionally biased region" description="Polar residues" evidence="1">
    <location>
        <begin position="52"/>
        <end position="62"/>
    </location>
</feature>
<evidence type="ECO:0000313" key="3">
    <source>
        <dbReference type="EMBL" id="OAH15551.1"/>
    </source>
</evidence>
<dbReference type="Pfam" id="PF07508">
    <property type="entry name" value="Recombinase"/>
    <property type="match status" value="1"/>
</dbReference>
<dbReference type="InterPro" id="IPR038109">
    <property type="entry name" value="DNA_bind_recomb_sf"/>
</dbReference>
<dbReference type="PANTHER" id="PTHR30461:SF23">
    <property type="entry name" value="DNA RECOMBINASE-RELATED"/>
    <property type="match status" value="1"/>
</dbReference>
<dbReference type="GO" id="GO:0000150">
    <property type="term" value="F:DNA strand exchange activity"/>
    <property type="evidence" value="ECO:0007669"/>
    <property type="project" value="InterPro"/>
</dbReference>
<dbReference type="InterPro" id="IPR050639">
    <property type="entry name" value="SSR_resolvase"/>
</dbReference>
<accession>A0A177HXE7</accession>
<evidence type="ECO:0000256" key="1">
    <source>
        <dbReference type="SAM" id="MobiDB-lite"/>
    </source>
</evidence>
<dbReference type="Proteomes" id="UP000077381">
    <property type="component" value="Unassembled WGS sequence"/>
</dbReference>
<feature type="domain" description="Recombinase" evidence="2">
    <location>
        <begin position="64"/>
        <end position="189"/>
    </location>
</feature>
<sequence length="393" mass="44661">MVENFRRPIIDITGTLDLLTDNGRTVARLLATVANKSSADTARRVRRKHHASQQAGIPTGSTRPFGYKDDKRTLDRKEATAIRNAVERILTGASHRAIAAEWNKQGITTTRRNRWSKETVKQVLRNPRICGYRSRKVREFNPETGSESVRVEPVIDDAGEPVRGQWDTIISVTDWEVVTAAIGSNPEPGDAYNARKYLGTGTLRCDKDGCGSRLRAQKAPASRNKPEGFFYYTCPDKRSGYGCGGVRISGPDTDEAIKMLVIAKYEQEAEEREAMAVPEKWDGEEELARIREDIADWTEQREQRLVSKERFFAFLAKAEATERRLVKERNDWRRRALLAQGTPVDLRQEWDKLDFVERRAYVEKTLLTVLVSPAARPGGPAWKRLTPIYRDEE</sequence>
<keyword evidence="4" id="KW-1185">Reference proteome</keyword>